<name>A0ACA9RNU5_9GLOM</name>
<proteinExistence type="predicted"/>
<protein>
    <submittedName>
        <fullName evidence="1">27203_t:CDS:1</fullName>
    </submittedName>
</protein>
<evidence type="ECO:0000313" key="1">
    <source>
        <dbReference type="EMBL" id="CAG8801208.1"/>
    </source>
</evidence>
<dbReference type="EMBL" id="CAJVQC010060861">
    <property type="protein sequence ID" value="CAG8801208.1"/>
    <property type="molecule type" value="Genomic_DNA"/>
</dbReference>
<dbReference type="Proteomes" id="UP000789920">
    <property type="component" value="Unassembled WGS sequence"/>
</dbReference>
<accession>A0ACA9RNU5</accession>
<organism evidence="1 2">
    <name type="scientific">Racocetra persica</name>
    <dbReference type="NCBI Taxonomy" id="160502"/>
    <lineage>
        <taxon>Eukaryota</taxon>
        <taxon>Fungi</taxon>
        <taxon>Fungi incertae sedis</taxon>
        <taxon>Mucoromycota</taxon>
        <taxon>Glomeromycotina</taxon>
        <taxon>Glomeromycetes</taxon>
        <taxon>Diversisporales</taxon>
        <taxon>Gigasporaceae</taxon>
        <taxon>Racocetra</taxon>
    </lineage>
</organism>
<gene>
    <name evidence="1" type="ORF">RPERSI_LOCUS21067</name>
</gene>
<keyword evidence="2" id="KW-1185">Reference proteome</keyword>
<comment type="caution">
    <text evidence="1">The sequence shown here is derived from an EMBL/GenBank/DDBJ whole genome shotgun (WGS) entry which is preliminary data.</text>
</comment>
<sequence>PFTKTIERLEGSQYSTISYVYPAIQKIKSRLSCSFDPINENNDSQDELEDAFDDLQFEDEKENDEPKAKQRIKINNLVNTIGLINAIKGKLYHAINVYYEDLELDKENSKYYITSLSVRKESKLLQKRLKTKLYGESLFGKSSFDSCGSGNGDEIDRYLVLQEISKDQNA</sequence>
<reference evidence="1" key="1">
    <citation type="submission" date="2021-06" db="EMBL/GenBank/DDBJ databases">
        <authorList>
            <person name="Kallberg Y."/>
            <person name="Tangrot J."/>
            <person name="Rosling A."/>
        </authorList>
    </citation>
    <scope>NUCLEOTIDE SEQUENCE</scope>
    <source>
        <strain evidence="1">MA461A</strain>
    </source>
</reference>
<evidence type="ECO:0000313" key="2">
    <source>
        <dbReference type="Proteomes" id="UP000789920"/>
    </source>
</evidence>
<feature type="non-terminal residue" evidence="1">
    <location>
        <position position="1"/>
    </location>
</feature>